<evidence type="ECO:0000313" key="11">
    <source>
        <dbReference type="Proteomes" id="UP001054857"/>
    </source>
</evidence>
<dbReference type="GO" id="GO:0016887">
    <property type="term" value="F:ATP hydrolysis activity"/>
    <property type="evidence" value="ECO:0007669"/>
    <property type="project" value="InterPro"/>
</dbReference>
<keyword evidence="4" id="KW-0547">Nucleotide-binding</keyword>
<dbReference type="InterPro" id="IPR050304">
    <property type="entry name" value="MT-severing_AAA_ATPase"/>
</dbReference>
<reference evidence="10 11" key="1">
    <citation type="journal article" date="2021" name="Sci. Rep.">
        <title>Genome sequencing of the multicellular alga Astrephomene provides insights into convergent evolution of germ-soma differentiation.</title>
        <authorList>
            <person name="Yamashita S."/>
            <person name="Yamamoto K."/>
            <person name="Matsuzaki R."/>
            <person name="Suzuki S."/>
            <person name="Yamaguchi H."/>
            <person name="Hirooka S."/>
            <person name="Minakuchi Y."/>
            <person name="Miyagishima S."/>
            <person name="Kawachi M."/>
            <person name="Toyoda A."/>
            <person name="Nozaki H."/>
        </authorList>
    </citation>
    <scope>NUCLEOTIDE SEQUENCE [LARGE SCALE GENOMIC DNA]</scope>
    <source>
        <strain evidence="10 11">NIES-4017</strain>
    </source>
</reference>
<organism evidence="10 11">
    <name type="scientific">Astrephomene gubernaculifera</name>
    <dbReference type="NCBI Taxonomy" id="47775"/>
    <lineage>
        <taxon>Eukaryota</taxon>
        <taxon>Viridiplantae</taxon>
        <taxon>Chlorophyta</taxon>
        <taxon>core chlorophytes</taxon>
        <taxon>Chlorophyceae</taxon>
        <taxon>CS clade</taxon>
        <taxon>Chlamydomonadales</taxon>
        <taxon>Astrephomenaceae</taxon>
        <taxon>Astrephomene</taxon>
    </lineage>
</organism>
<dbReference type="EMBL" id="BMAR01000014">
    <property type="protein sequence ID" value="GFR46494.1"/>
    <property type="molecule type" value="Genomic_DNA"/>
</dbReference>
<keyword evidence="3" id="KW-0493">Microtubule</keyword>
<name>A0AAD3DST0_9CHLO</name>
<proteinExistence type="predicted"/>
<evidence type="ECO:0000256" key="8">
    <source>
        <dbReference type="SAM" id="MobiDB-lite"/>
    </source>
</evidence>
<feature type="compositionally biased region" description="Polar residues" evidence="8">
    <location>
        <begin position="131"/>
        <end position="152"/>
    </location>
</feature>
<keyword evidence="11" id="KW-1185">Reference proteome</keyword>
<evidence type="ECO:0000256" key="5">
    <source>
        <dbReference type="ARBA" id="ARBA00022840"/>
    </source>
</evidence>
<dbReference type="SUPFAM" id="SSF52540">
    <property type="entry name" value="P-loop containing nucleoside triphosphate hydrolases"/>
    <property type="match status" value="1"/>
</dbReference>
<dbReference type="AlphaFoldDB" id="A0AAD3DST0"/>
<comment type="subcellular location">
    <subcellularLocation>
        <location evidence="1">Cytoplasm</location>
        <location evidence="1">Cytoskeleton</location>
        <location evidence="1">Spindle</location>
    </subcellularLocation>
</comment>
<dbReference type="InterPro" id="IPR003593">
    <property type="entry name" value="AAA+_ATPase"/>
</dbReference>
<sequence>MESLASSLETVLMHAVAALEHEDRGEPLQGLQEYNNAWAALSCALEVHGNGAEPSCFDPLPGLVREICSALLDTYTIRHEAIRSMLQSAGPSHSCISARRYDDLGQPSEPAAGNGNRSDRPYTPSHPTAHALSSNTTNPTHAYHTQTGTDGSDASRRDVGRPPGTPIGGAHGVVLTAVMMDVLQQCQRPVAAGGSLDDMAGLDSVKEEVRLALLLPMRMPHVFRGIRQPPRNFLLHGPPGTGKTMLVERIAAEAGATLLVLTPGAVLSKWSGESEKQLRAVFELARAMQPCIVFMDEVDSLAPARGPGDDP</sequence>
<evidence type="ECO:0000256" key="7">
    <source>
        <dbReference type="ARBA" id="ARBA00023235"/>
    </source>
</evidence>
<dbReference type="InterPro" id="IPR027417">
    <property type="entry name" value="P-loop_NTPase"/>
</dbReference>
<evidence type="ECO:0000256" key="4">
    <source>
        <dbReference type="ARBA" id="ARBA00022741"/>
    </source>
</evidence>
<keyword evidence="2" id="KW-0963">Cytoplasm</keyword>
<feature type="region of interest" description="Disordered" evidence="8">
    <location>
        <begin position="97"/>
        <end position="168"/>
    </location>
</feature>
<dbReference type="SMART" id="SM00382">
    <property type="entry name" value="AAA"/>
    <property type="match status" value="1"/>
</dbReference>
<dbReference type="GO" id="GO:0016853">
    <property type="term" value="F:isomerase activity"/>
    <property type="evidence" value="ECO:0007669"/>
    <property type="project" value="UniProtKB-KW"/>
</dbReference>
<keyword evidence="6" id="KW-0206">Cytoskeleton</keyword>
<dbReference type="GO" id="GO:0005874">
    <property type="term" value="C:microtubule"/>
    <property type="evidence" value="ECO:0007669"/>
    <property type="project" value="UniProtKB-KW"/>
</dbReference>
<keyword evidence="5" id="KW-0067">ATP-binding</keyword>
<feature type="domain" description="AAA+ ATPase" evidence="9">
    <location>
        <begin position="229"/>
        <end position="309"/>
    </location>
</feature>
<accession>A0AAD3DST0</accession>
<gene>
    <name evidence="10" type="ORF">Agub_g8072</name>
</gene>
<dbReference type="GO" id="GO:0005819">
    <property type="term" value="C:spindle"/>
    <property type="evidence" value="ECO:0007669"/>
    <property type="project" value="UniProtKB-SubCell"/>
</dbReference>
<dbReference type="PANTHER" id="PTHR23074:SF78">
    <property type="entry name" value="KATANIN P60 ATPASE-CONTAINING SUBUNIT A-LIKE 2"/>
    <property type="match status" value="1"/>
</dbReference>
<evidence type="ECO:0000256" key="2">
    <source>
        <dbReference type="ARBA" id="ARBA00022490"/>
    </source>
</evidence>
<dbReference type="Pfam" id="PF00004">
    <property type="entry name" value="AAA"/>
    <property type="match status" value="1"/>
</dbReference>
<evidence type="ECO:0000256" key="3">
    <source>
        <dbReference type="ARBA" id="ARBA00022701"/>
    </source>
</evidence>
<dbReference type="Proteomes" id="UP001054857">
    <property type="component" value="Unassembled WGS sequence"/>
</dbReference>
<protein>
    <recommendedName>
        <fullName evidence="9">AAA+ ATPase domain-containing protein</fullName>
    </recommendedName>
</protein>
<dbReference type="PANTHER" id="PTHR23074">
    <property type="entry name" value="AAA DOMAIN-CONTAINING"/>
    <property type="match status" value="1"/>
</dbReference>
<comment type="caution">
    <text evidence="10">The sequence shown here is derived from an EMBL/GenBank/DDBJ whole genome shotgun (WGS) entry which is preliminary data.</text>
</comment>
<dbReference type="InterPro" id="IPR003959">
    <property type="entry name" value="ATPase_AAA_core"/>
</dbReference>
<evidence type="ECO:0000259" key="9">
    <source>
        <dbReference type="SMART" id="SM00382"/>
    </source>
</evidence>
<dbReference type="Gene3D" id="3.40.50.300">
    <property type="entry name" value="P-loop containing nucleotide triphosphate hydrolases"/>
    <property type="match status" value="1"/>
</dbReference>
<keyword evidence="7" id="KW-0413">Isomerase</keyword>
<evidence type="ECO:0000256" key="1">
    <source>
        <dbReference type="ARBA" id="ARBA00004186"/>
    </source>
</evidence>
<evidence type="ECO:0000313" key="10">
    <source>
        <dbReference type="EMBL" id="GFR46494.1"/>
    </source>
</evidence>
<feature type="non-terminal residue" evidence="10">
    <location>
        <position position="1"/>
    </location>
</feature>
<dbReference type="GO" id="GO:0005524">
    <property type="term" value="F:ATP binding"/>
    <property type="evidence" value="ECO:0007669"/>
    <property type="project" value="UniProtKB-KW"/>
</dbReference>
<evidence type="ECO:0000256" key="6">
    <source>
        <dbReference type="ARBA" id="ARBA00023212"/>
    </source>
</evidence>